<organism evidence="14 15">
    <name type="scientific">Chara braunii</name>
    <name type="common">Braun's stonewort</name>
    <dbReference type="NCBI Taxonomy" id="69332"/>
    <lineage>
        <taxon>Eukaryota</taxon>
        <taxon>Viridiplantae</taxon>
        <taxon>Streptophyta</taxon>
        <taxon>Charophyceae</taxon>
        <taxon>Charales</taxon>
        <taxon>Characeae</taxon>
        <taxon>Chara</taxon>
    </lineage>
</organism>
<keyword evidence="5" id="KW-0493">Microtubule</keyword>
<keyword evidence="10" id="KW-0206">Cytoskeleton</keyword>
<keyword evidence="8" id="KW-0969">Cilium</keyword>
<comment type="caution">
    <text evidence="14">The sequence shown here is derived from an EMBL/GenBank/DDBJ whole genome shotgun (WGS) entry which is preliminary data.</text>
</comment>
<dbReference type="STRING" id="69332.A0A388JMV0"/>
<dbReference type="GO" id="GO:0003341">
    <property type="term" value="P:cilium movement"/>
    <property type="evidence" value="ECO:0007669"/>
    <property type="project" value="TreeGrafter"/>
</dbReference>
<evidence type="ECO:0000256" key="2">
    <source>
        <dbReference type="ARBA" id="ARBA00011059"/>
    </source>
</evidence>
<feature type="compositionally biased region" description="Pro residues" evidence="13">
    <location>
        <begin position="646"/>
        <end position="655"/>
    </location>
</feature>
<keyword evidence="12" id="KW-0175">Coiled coil</keyword>
<evidence type="ECO:0000256" key="7">
    <source>
        <dbReference type="ARBA" id="ARBA00023017"/>
    </source>
</evidence>
<reference evidence="14 15" key="1">
    <citation type="journal article" date="2018" name="Cell">
        <title>The Chara Genome: Secondary Complexity and Implications for Plant Terrestrialization.</title>
        <authorList>
            <person name="Nishiyama T."/>
            <person name="Sakayama H."/>
            <person name="Vries J.D."/>
            <person name="Buschmann H."/>
            <person name="Saint-Marcoux D."/>
            <person name="Ullrich K.K."/>
            <person name="Haas F.B."/>
            <person name="Vanderstraeten L."/>
            <person name="Becker D."/>
            <person name="Lang D."/>
            <person name="Vosolsobe S."/>
            <person name="Rombauts S."/>
            <person name="Wilhelmsson P.K.I."/>
            <person name="Janitza P."/>
            <person name="Kern R."/>
            <person name="Heyl A."/>
            <person name="Rumpler F."/>
            <person name="Villalobos L.I.A.C."/>
            <person name="Clay J.M."/>
            <person name="Skokan R."/>
            <person name="Toyoda A."/>
            <person name="Suzuki Y."/>
            <person name="Kagoshima H."/>
            <person name="Schijlen E."/>
            <person name="Tajeshwar N."/>
            <person name="Catarino B."/>
            <person name="Hetherington A.J."/>
            <person name="Saltykova A."/>
            <person name="Bonnot C."/>
            <person name="Breuninger H."/>
            <person name="Symeonidi A."/>
            <person name="Radhakrishnan G.V."/>
            <person name="Van Nieuwerburgh F."/>
            <person name="Deforce D."/>
            <person name="Chang C."/>
            <person name="Karol K.G."/>
            <person name="Hedrich R."/>
            <person name="Ulvskov P."/>
            <person name="Glockner G."/>
            <person name="Delwiche C.F."/>
            <person name="Petrasek J."/>
            <person name="Van de Peer Y."/>
            <person name="Friml J."/>
            <person name="Beilby M."/>
            <person name="Dolan L."/>
            <person name="Kohara Y."/>
            <person name="Sugano S."/>
            <person name="Fujiyama A."/>
            <person name="Delaux P.-M."/>
            <person name="Quint M."/>
            <person name="TheiBen G."/>
            <person name="Hagemann M."/>
            <person name="Harholt J."/>
            <person name="Dunand C."/>
            <person name="Zachgo S."/>
            <person name="Langdale J."/>
            <person name="Maumus F."/>
            <person name="Straeten D.V.D."/>
            <person name="Gould S.B."/>
            <person name="Rensing S.A."/>
        </authorList>
    </citation>
    <scope>NUCLEOTIDE SEQUENCE [LARGE SCALE GENOMIC DNA]</scope>
    <source>
        <strain evidence="14 15">S276</strain>
    </source>
</reference>
<evidence type="ECO:0000256" key="3">
    <source>
        <dbReference type="ARBA" id="ARBA00022490"/>
    </source>
</evidence>
<protein>
    <submittedName>
        <fullName evidence="14">Uncharacterized protein</fullName>
    </submittedName>
</protein>
<dbReference type="Gene3D" id="2.130.10.10">
    <property type="entry name" value="YVTN repeat-like/Quinoprotein amine dehydrogenase"/>
    <property type="match status" value="2"/>
</dbReference>
<dbReference type="AlphaFoldDB" id="A0A388JMV0"/>
<comment type="similarity">
    <text evidence="2">Belongs to the dynein intermediate chain family.</text>
</comment>
<feature type="compositionally biased region" description="Low complexity" evidence="13">
    <location>
        <begin position="698"/>
        <end position="719"/>
    </location>
</feature>
<evidence type="ECO:0000256" key="12">
    <source>
        <dbReference type="SAM" id="Coils"/>
    </source>
</evidence>
<dbReference type="InterPro" id="IPR015943">
    <property type="entry name" value="WD40/YVTN_repeat-like_dom_sf"/>
</dbReference>
<evidence type="ECO:0000313" key="14">
    <source>
        <dbReference type="EMBL" id="GBG59136.1"/>
    </source>
</evidence>
<sequence>MEIVYIYQKERREFGRYCTFTDSPVEPLADIRHDQVLAAEHMERNPCTVSLQLVPEMSEHEANTDRVVYATQGMLHFEGGWQKDVDPTEMDQKVRFRKKVEKDEEYIKCLRSLAARMETLINQNNAIDIYEEYFAGSITDHSSEQPYAKTLTVFRDPDPVVKRSASYISWYPDGARKLAVAYSILQFQRMPEDMSVNSYIWDVNNPNQADLELQPTSQMCCVVYNPRDPNILVSGLYNGQIAYFDTRKGSPPMDSSPIEKSHSDPVYDVTWLMSKTGTECASISTDGSVMWWDTRRLGEPLESLVLMERNSSIVLGGVSMEYEAVAGPTKFMVGTEQGIIVSCNRKGKTPADRIGNSYYGHHGPVYSLQRNPFFPKYFLSAGDWAARVWMDDLKTPIMTTRYQTNYVTGACWSPTRPGVFFTTKMDGSLDVWDFFYKQNDPTLVVKVTESDIGLTSLNIQESGKLLAVGAADGSTTLLDFCDGLVVMQPNEKQSMVQMFERETKRERNLEIKARELKAKAKKYEAKGGSIDSTEDHSQVIKATEVEFFQIVNAPDETTEAGQKPGAGKQNIPLTLGGANEGDTFSFQEFNVGSPSSPPSSPTSLASPSSPESPGPASPESTEPASPEPASPDPPTSPVLPTSPRSPTSPDPPTSPDFPTSVTVSGEPTSPTPPATPESAALPASPELHTAPTSHESDASLASPSGPDSASPTSPTSPASPESPPSPPSPDSPHSPSLTASP</sequence>
<accession>A0A388JMV0</accession>
<dbReference type="InterPro" id="IPR001680">
    <property type="entry name" value="WD40_rpt"/>
</dbReference>
<feature type="compositionally biased region" description="Pro residues" evidence="13">
    <location>
        <begin position="625"/>
        <end position="637"/>
    </location>
</feature>
<evidence type="ECO:0000256" key="5">
    <source>
        <dbReference type="ARBA" id="ARBA00022701"/>
    </source>
</evidence>
<evidence type="ECO:0000313" key="15">
    <source>
        <dbReference type="Proteomes" id="UP000265515"/>
    </source>
</evidence>
<keyword evidence="7" id="KW-0243">Dynein</keyword>
<dbReference type="OMA" id="WDFFYRQ"/>
<dbReference type="SUPFAM" id="SSF50978">
    <property type="entry name" value="WD40 repeat-like"/>
    <property type="match status" value="1"/>
</dbReference>
<dbReference type="OrthoDB" id="366230at2759"/>
<name>A0A388JMV0_CHABU</name>
<dbReference type="PANTHER" id="PTHR12442:SF7">
    <property type="entry name" value="DYNEIN AXONEMAL INTERMEDIATE CHAIN 2"/>
    <property type="match status" value="1"/>
</dbReference>
<feature type="compositionally biased region" description="Low complexity" evidence="13">
    <location>
        <begin position="656"/>
        <end position="668"/>
    </location>
</feature>
<feature type="coiled-coil region" evidence="12">
    <location>
        <begin position="499"/>
        <end position="526"/>
    </location>
</feature>
<evidence type="ECO:0000256" key="10">
    <source>
        <dbReference type="ARBA" id="ARBA00023212"/>
    </source>
</evidence>
<dbReference type="GO" id="GO:0045504">
    <property type="term" value="F:dynein heavy chain binding"/>
    <property type="evidence" value="ECO:0007669"/>
    <property type="project" value="TreeGrafter"/>
</dbReference>
<dbReference type="GO" id="GO:0036157">
    <property type="term" value="C:outer dynein arm"/>
    <property type="evidence" value="ECO:0007669"/>
    <property type="project" value="TreeGrafter"/>
</dbReference>
<keyword evidence="15" id="KW-1185">Reference proteome</keyword>
<dbReference type="GO" id="GO:0036158">
    <property type="term" value="P:outer dynein arm assembly"/>
    <property type="evidence" value="ECO:0007669"/>
    <property type="project" value="TreeGrafter"/>
</dbReference>
<feature type="compositionally biased region" description="Pro residues" evidence="13">
    <location>
        <begin position="720"/>
        <end position="732"/>
    </location>
</feature>
<feature type="compositionally biased region" description="Low complexity" evidence="13">
    <location>
        <begin position="676"/>
        <end position="687"/>
    </location>
</feature>
<dbReference type="SMART" id="SM00320">
    <property type="entry name" value="WD40"/>
    <property type="match status" value="5"/>
</dbReference>
<evidence type="ECO:0000256" key="11">
    <source>
        <dbReference type="ARBA" id="ARBA00023273"/>
    </source>
</evidence>
<keyword evidence="4" id="KW-0853">WD repeat</keyword>
<dbReference type="GO" id="GO:0005874">
    <property type="term" value="C:microtubule"/>
    <property type="evidence" value="ECO:0007669"/>
    <property type="project" value="UniProtKB-KW"/>
</dbReference>
<keyword evidence="3" id="KW-0963">Cytoplasm</keyword>
<evidence type="ECO:0000256" key="8">
    <source>
        <dbReference type="ARBA" id="ARBA00023069"/>
    </source>
</evidence>
<keyword evidence="6" id="KW-0677">Repeat</keyword>
<dbReference type="Gramene" id="GBG59136">
    <property type="protein sequence ID" value="GBG59136"/>
    <property type="gene ID" value="CBR_g32153"/>
</dbReference>
<keyword evidence="9" id="KW-0505">Motor protein</keyword>
<dbReference type="GO" id="GO:0045503">
    <property type="term" value="F:dynein light chain binding"/>
    <property type="evidence" value="ECO:0007669"/>
    <property type="project" value="TreeGrafter"/>
</dbReference>
<proteinExistence type="inferred from homology"/>
<keyword evidence="11" id="KW-0966">Cell projection</keyword>
<dbReference type="InterPro" id="IPR050687">
    <property type="entry name" value="Dynein_IC"/>
</dbReference>
<evidence type="ECO:0000256" key="4">
    <source>
        <dbReference type="ARBA" id="ARBA00022574"/>
    </source>
</evidence>
<evidence type="ECO:0000256" key="1">
    <source>
        <dbReference type="ARBA" id="ARBA00004430"/>
    </source>
</evidence>
<dbReference type="PANTHER" id="PTHR12442">
    <property type="entry name" value="DYNEIN INTERMEDIATE CHAIN"/>
    <property type="match status" value="1"/>
</dbReference>
<dbReference type="InterPro" id="IPR036322">
    <property type="entry name" value="WD40_repeat_dom_sf"/>
</dbReference>
<evidence type="ECO:0000256" key="13">
    <source>
        <dbReference type="SAM" id="MobiDB-lite"/>
    </source>
</evidence>
<dbReference type="Proteomes" id="UP000265515">
    <property type="component" value="Unassembled WGS sequence"/>
</dbReference>
<dbReference type="EMBL" id="BFEA01000003">
    <property type="protein sequence ID" value="GBG59136.1"/>
    <property type="molecule type" value="Genomic_DNA"/>
</dbReference>
<feature type="compositionally biased region" description="Polar residues" evidence="13">
    <location>
        <begin position="582"/>
        <end position="592"/>
    </location>
</feature>
<evidence type="ECO:0000256" key="6">
    <source>
        <dbReference type="ARBA" id="ARBA00022737"/>
    </source>
</evidence>
<feature type="region of interest" description="Disordered" evidence="13">
    <location>
        <begin position="555"/>
        <end position="741"/>
    </location>
</feature>
<gene>
    <name evidence="14" type="ORF">CBR_g32153</name>
</gene>
<comment type="subcellular location">
    <subcellularLocation>
        <location evidence="1">Cytoplasm</location>
        <location evidence="1">Cytoskeleton</location>
        <location evidence="1">Cilium axoneme</location>
    </subcellularLocation>
</comment>
<evidence type="ECO:0000256" key="9">
    <source>
        <dbReference type="ARBA" id="ARBA00023175"/>
    </source>
</evidence>